<evidence type="ECO:0000313" key="3">
    <source>
        <dbReference type="Proteomes" id="UP001289066"/>
    </source>
</evidence>
<feature type="transmembrane region" description="Helical" evidence="1">
    <location>
        <begin position="47"/>
        <end position="66"/>
    </location>
</feature>
<reference evidence="2" key="1">
    <citation type="submission" date="2019-11" db="EMBL/GenBank/DDBJ databases">
        <title>Characterization of Clostridium perfringens isolates from swine manure treated agricultural soils.</title>
        <authorList>
            <person name="Wushke S.T."/>
        </authorList>
    </citation>
    <scope>NUCLEOTIDE SEQUENCE</scope>
    <source>
        <strain evidence="2">X15</strain>
    </source>
</reference>
<evidence type="ECO:0000256" key="1">
    <source>
        <dbReference type="SAM" id="Phobius"/>
    </source>
</evidence>
<protein>
    <submittedName>
        <fullName evidence="2">Uncharacterized protein</fullName>
    </submittedName>
</protein>
<dbReference type="EMBL" id="WNVG01000840">
    <property type="protein sequence ID" value="MDZ5034716.1"/>
    <property type="molecule type" value="Genomic_DNA"/>
</dbReference>
<sequence>MKGFKLLMVVLGSILVSLGVSIAVNSGLGVDPITLLWTGISQVLNITLGQASMLTSAIMLAIVLVMDRSQINIGTIVNPFIVGVATDYFIAHGFRSNNMAVNIALLLIGLICLGVGLGVYTYANFG</sequence>
<dbReference type="PANTHER" id="PTHR40078:SF1">
    <property type="entry name" value="INTEGRAL MEMBRANE PROTEIN"/>
    <property type="match status" value="1"/>
</dbReference>
<name>A0AAW9J1V2_CLOPF</name>
<keyword evidence="1" id="KW-0812">Transmembrane</keyword>
<proteinExistence type="predicted"/>
<dbReference type="AlphaFoldDB" id="A0AAW9J1V2"/>
<dbReference type="Pfam" id="PF19700">
    <property type="entry name" value="DUF6198"/>
    <property type="match status" value="1"/>
</dbReference>
<comment type="caution">
    <text evidence="2">The sequence shown here is derived from an EMBL/GenBank/DDBJ whole genome shotgun (WGS) entry which is preliminary data.</text>
</comment>
<feature type="transmembrane region" description="Helical" evidence="1">
    <location>
        <begin position="103"/>
        <end position="123"/>
    </location>
</feature>
<keyword evidence="1" id="KW-0472">Membrane</keyword>
<dbReference type="InterPro" id="IPR038750">
    <property type="entry name" value="YczE/YyaS-like"/>
</dbReference>
<keyword evidence="1" id="KW-1133">Transmembrane helix</keyword>
<feature type="transmembrane region" description="Helical" evidence="1">
    <location>
        <begin position="73"/>
        <end position="91"/>
    </location>
</feature>
<accession>A0AAW9J1V2</accession>
<feature type="non-terminal residue" evidence="2">
    <location>
        <position position="126"/>
    </location>
</feature>
<organism evidence="2 3">
    <name type="scientific">Clostridium perfringens</name>
    <dbReference type="NCBI Taxonomy" id="1502"/>
    <lineage>
        <taxon>Bacteria</taxon>
        <taxon>Bacillati</taxon>
        <taxon>Bacillota</taxon>
        <taxon>Clostridia</taxon>
        <taxon>Eubacteriales</taxon>
        <taxon>Clostridiaceae</taxon>
        <taxon>Clostridium</taxon>
    </lineage>
</organism>
<gene>
    <name evidence="2" type="ORF">GNF81_18655</name>
</gene>
<dbReference type="PANTHER" id="PTHR40078">
    <property type="entry name" value="INTEGRAL MEMBRANE PROTEIN-RELATED"/>
    <property type="match status" value="1"/>
</dbReference>
<dbReference type="Proteomes" id="UP001289066">
    <property type="component" value="Unassembled WGS sequence"/>
</dbReference>
<evidence type="ECO:0000313" key="2">
    <source>
        <dbReference type="EMBL" id="MDZ5034716.1"/>
    </source>
</evidence>